<dbReference type="PANTHER" id="PTHR33877">
    <property type="entry name" value="SLL1193 PROTEIN"/>
    <property type="match status" value="1"/>
</dbReference>
<reference evidence="2 3" key="1">
    <citation type="submission" date="2018-06" db="EMBL/GenBank/DDBJ databases">
        <title>Genomic Encyclopedia of Type Strains, Phase IV (KMG-IV): sequencing the most valuable type-strain genomes for metagenomic binning, comparative biology and taxonomic classification.</title>
        <authorList>
            <person name="Goeker M."/>
        </authorList>
    </citation>
    <scope>NUCLEOTIDE SEQUENCE [LARGE SCALE GENOMIC DNA]</scope>
    <source>
        <strain evidence="2 3">DSM 26720</strain>
    </source>
</reference>
<dbReference type="GO" id="GO:0004519">
    <property type="term" value="F:endonuclease activity"/>
    <property type="evidence" value="ECO:0007669"/>
    <property type="project" value="UniProtKB-KW"/>
</dbReference>
<dbReference type="EMBL" id="QLMK01000011">
    <property type="protein sequence ID" value="RAK27095.1"/>
    <property type="molecule type" value="Genomic_DNA"/>
</dbReference>
<dbReference type="Gene3D" id="1.10.30.50">
    <property type="match status" value="1"/>
</dbReference>
<dbReference type="AlphaFoldDB" id="A0A364JTH0"/>
<organism evidence="2 3">
    <name type="scientific">Falsochrobactrum ovis</name>
    <dbReference type="NCBI Taxonomy" id="1293442"/>
    <lineage>
        <taxon>Bacteria</taxon>
        <taxon>Pseudomonadati</taxon>
        <taxon>Pseudomonadota</taxon>
        <taxon>Alphaproteobacteria</taxon>
        <taxon>Hyphomicrobiales</taxon>
        <taxon>Brucellaceae</taxon>
        <taxon>Falsochrobactrum</taxon>
    </lineage>
</organism>
<protein>
    <submittedName>
        <fullName evidence="2">HNH endonuclease</fullName>
    </submittedName>
</protein>
<evidence type="ECO:0000313" key="3">
    <source>
        <dbReference type="Proteomes" id="UP000249453"/>
    </source>
</evidence>
<dbReference type="CDD" id="cd00085">
    <property type="entry name" value="HNHc"/>
    <property type="match status" value="1"/>
</dbReference>
<dbReference type="PANTHER" id="PTHR33877:SF2">
    <property type="entry name" value="OS07G0170200 PROTEIN"/>
    <property type="match status" value="1"/>
</dbReference>
<keyword evidence="2" id="KW-0540">Nuclease</keyword>
<gene>
    <name evidence="2" type="ORF">C7374_11189</name>
</gene>
<dbReference type="Proteomes" id="UP000249453">
    <property type="component" value="Unassembled WGS sequence"/>
</dbReference>
<evidence type="ECO:0000313" key="2">
    <source>
        <dbReference type="EMBL" id="RAK27095.1"/>
    </source>
</evidence>
<dbReference type="Pfam" id="PF01844">
    <property type="entry name" value="HNH"/>
    <property type="match status" value="1"/>
</dbReference>
<name>A0A364JTH0_9HYPH</name>
<dbReference type="RefSeq" id="WP_111575894.1">
    <property type="nucleotide sequence ID" value="NZ_JBHEEY010000011.1"/>
</dbReference>
<feature type="domain" description="HNH nuclease" evidence="1">
    <location>
        <begin position="174"/>
        <end position="235"/>
    </location>
</feature>
<dbReference type="InterPro" id="IPR002711">
    <property type="entry name" value="HNH"/>
</dbReference>
<dbReference type="GO" id="GO:0003676">
    <property type="term" value="F:nucleic acid binding"/>
    <property type="evidence" value="ECO:0007669"/>
    <property type="project" value="InterPro"/>
</dbReference>
<comment type="caution">
    <text evidence="2">The sequence shown here is derived from an EMBL/GenBank/DDBJ whole genome shotgun (WGS) entry which is preliminary data.</text>
</comment>
<dbReference type="InterPro" id="IPR052892">
    <property type="entry name" value="NA-targeting_endonuclease"/>
</dbReference>
<keyword evidence="3" id="KW-1185">Reference proteome</keyword>
<dbReference type="SMART" id="SM00507">
    <property type="entry name" value="HNHc"/>
    <property type="match status" value="1"/>
</dbReference>
<evidence type="ECO:0000259" key="1">
    <source>
        <dbReference type="SMART" id="SM00507"/>
    </source>
</evidence>
<keyword evidence="2" id="KW-0378">Hydrolase</keyword>
<keyword evidence="2" id="KW-0255">Endonuclease</keyword>
<proteinExistence type="predicted"/>
<sequence>MAIRQITCRQCAAQIKVSKGWKNGRFCSVSCRDKHYRQRSGIEPRWPDGIPACHKTHVCRWCEVEFQPKRAGRTTFCCVECSVEWRAAVARVTKRAVYRVRVRRPAEKPTPVRLCRTCNEVPIGKGKQRCDSCKQVASAETRRRNREKMKASGMLRAYRKARKLRLRGVTVDLVNPLTVLERDKWRCQLCGIKTPRRLRGTYEPNAPEVDHILPISQGGEHSYTNVQCACRQCNIAKAGKPLGQTLLFG</sequence>
<accession>A0A364JTH0</accession>
<dbReference type="GO" id="GO:0008270">
    <property type="term" value="F:zinc ion binding"/>
    <property type="evidence" value="ECO:0007669"/>
    <property type="project" value="InterPro"/>
</dbReference>
<dbReference type="InterPro" id="IPR003615">
    <property type="entry name" value="HNH_nuc"/>
</dbReference>